<dbReference type="eggNOG" id="ENOG502SS97">
    <property type="taxonomic scope" value="Eukaryota"/>
</dbReference>
<evidence type="ECO:0000256" key="1">
    <source>
        <dbReference type="SAM" id="MobiDB-lite"/>
    </source>
</evidence>
<dbReference type="OrthoDB" id="3362703at2759"/>
<feature type="compositionally biased region" description="Basic and acidic residues" evidence="1">
    <location>
        <begin position="1"/>
        <end position="27"/>
    </location>
</feature>
<evidence type="ECO:0000313" key="2">
    <source>
        <dbReference type="EMBL" id="EPS98519.1"/>
    </source>
</evidence>
<keyword evidence="3" id="KW-1185">Reference proteome</keyword>
<feature type="region of interest" description="Disordered" evidence="1">
    <location>
        <begin position="1"/>
        <end position="163"/>
    </location>
</feature>
<proteinExistence type="predicted"/>
<feature type="compositionally biased region" description="Basic residues" evidence="1">
    <location>
        <begin position="73"/>
        <end position="84"/>
    </location>
</feature>
<reference evidence="2 3" key="1">
    <citation type="journal article" date="2012" name="Science">
        <title>The Paleozoic origin of enzymatic lignin decomposition reconstructed from 31 fungal genomes.</title>
        <authorList>
            <person name="Floudas D."/>
            <person name="Binder M."/>
            <person name="Riley R."/>
            <person name="Barry K."/>
            <person name="Blanchette R.A."/>
            <person name="Henrissat B."/>
            <person name="Martinez A.T."/>
            <person name="Otillar R."/>
            <person name="Spatafora J.W."/>
            <person name="Yadav J.S."/>
            <person name="Aerts A."/>
            <person name="Benoit I."/>
            <person name="Boyd A."/>
            <person name="Carlson A."/>
            <person name="Copeland A."/>
            <person name="Coutinho P.M."/>
            <person name="de Vries R.P."/>
            <person name="Ferreira P."/>
            <person name="Findley K."/>
            <person name="Foster B."/>
            <person name="Gaskell J."/>
            <person name="Glotzer D."/>
            <person name="Gorecki P."/>
            <person name="Heitman J."/>
            <person name="Hesse C."/>
            <person name="Hori C."/>
            <person name="Igarashi K."/>
            <person name="Jurgens J.A."/>
            <person name="Kallen N."/>
            <person name="Kersten P."/>
            <person name="Kohler A."/>
            <person name="Kuees U."/>
            <person name="Kumar T.K.A."/>
            <person name="Kuo A."/>
            <person name="LaButti K."/>
            <person name="Larrondo L.F."/>
            <person name="Lindquist E."/>
            <person name="Ling A."/>
            <person name="Lombard V."/>
            <person name="Lucas S."/>
            <person name="Lundell T."/>
            <person name="Martin R."/>
            <person name="McLaughlin D.J."/>
            <person name="Morgenstern I."/>
            <person name="Morin E."/>
            <person name="Murat C."/>
            <person name="Nagy L.G."/>
            <person name="Nolan M."/>
            <person name="Ohm R.A."/>
            <person name="Patyshakuliyeva A."/>
            <person name="Rokas A."/>
            <person name="Ruiz-Duenas F.J."/>
            <person name="Sabat G."/>
            <person name="Salamov A."/>
            <person name="Samejima M."/>
            <person name="Schmutz J."/>
            <person name="Slot J.C."/>
            <person name="St John F."/>
            <person name="Stenlid J."/>
            <person name="Sun H."/>
            <person name="Sun S."/>
            <person name="Syed K."/>
            <person name="Tsang A."/>
            <person name="Wiebenga A."/>
            <person name="Young D."/>
            <person name="Pisabarro A."/>
            <person name="Eastwood D.C."/>
            <person name="Martin F."/>
            <person name="Cullen D."/>
            <person name="Grigoriev I.V."/>
            <person name="Hibbett D.S."/>
        </authorList>
    </citation>
    <scope>NUCLEOTIDE SEQUENCE</scope>
    <source>
        <strain evidence="3">FP-58527</strain>
    </source>
</reference>
<protein>
    <submittedName>
        <fullName evidence="2">Uncharacterized protein</fullName>
    </submittedName>
</protein>
<organism evidence="2 3">
    <name type="scientific">Fomitopsis schrenkii</name>
    <name type="common">Brown rot fungus</name>
    <dbReference type="NCBI Taxonomy" id="2126942"/>
    <lineage>
        <taxon>Eukaryota</taxon>
        <taxon>Fungi</taxon>
        <taxon>Dikarya</taxon>
        <taxon>Basidiomycota</taxon>
        <taxon>Agaricomycotina</taxon>
        <taxon>Agaricomycetes</taxon>
        <taxon>Polyporales</taxon>
        <taxon>Fomitopsis</taxon>
    </lineage>
</organism>
<dbReference type="HOGENOM" id="CLU_1180254_0_0_1"/>
<dbReference type="EMBL" id="KE504164">
    <property type="protein sequence ID" value="EPS98519.1"/>
    <property type="molecule type" value="Genomic_DNA"/>
</dbReference>
<feature type="compositionally biased region" description="Polar residues" evidence="1">
    <location>
        <begin position="105"/>
        <end position="115"/>
    </location>
</feature>
<name>S8FJI3_FOMSC</name>
<feature type="compositionally biased region" description="Pro residues" evidence="1">
    <location>
        <begin position="91"/>
        <end position="101"/>
    </location>
</feature>
<sequence>MEVKEIVIRDERKLPPPEPPIPKEKPPAPRIPLKRAPSSDERAEAPTEISAAACADAPESTPLKVEEAEPPPKKRKLPPIKKNKSSTGPSTPTPTKPPTAVPTPEASTPSKSSNGPAAAATQKPATTLGASDFDLRDKSVYDQLFNRSKQTPDSGLNRKQREEERRKYLYKLRDEARARRAEEAVCDPFAHRRKHTFDLQAAHDKIVRFEEKLRAHNSIALYPNVLGAYWKDPRR</sequence>
<accession>S8FJI3</accession>
<dbReference type="InParanoid" id="S8FJI3"/>
<dbReference type="STRING" id="743788.S8FJI3"/>
<dbReference type="AlphaFoldDB" id="S8FJI3"/>
<feature type="compositionally biased region" description="Low complexity" evidence="1">
    <location>
        <begin position="116"/>
        <end position="127"/>
    </location>
</feature>
<gene>
    <name evidence="2" type="ORF">FOMPIDRAFT_1126231</name>
</gene>
<feature type="compositionally biased region" description="Polar residues" evidence="1">
    <location>
        <begin position="145"/>
        <end position="154"/>
    </location>
</feature>
<dbReference type="Proteomes" id="UP000015241">
    <property type="component" value="Unassembled WGS sequence"/>
</dbReference>
<evidence type="ECO:0000313" key="3">
    <source>
        <dbReference type="Proteomes" id="UP000015241"/>
    </source>
</evidence>